<evidence type="ECO:0000313" key="2">
    <source>
        <dbReference type="EMBL" id="EDY21977.1"/>
    </source>
</evidence>
<protein>
    <submittedName>
        <fullName evidence="2">Mammalian cell entry related domain protein</fullName>
    </submittedName>
</protein>
<dbReference type="EMBL" id="ABVL01000001">
    <property type="protein sequence ID" value="EDY21977.1"/>
    <property type="molecule type" value="Genomic_DNA"/>
</dbReference>
<dbReference type="InParanoid" id="B4CTT9"/>
<accession>B4CTT9</accession>
<sequence>MSTERKGVEFFVGLFLLVGLGVVAGLVVTFGRAGQGLENFYTIRVRFPNASGLVKNADVLLSGARIGLTKSAPTLVGENYEVEVELSIRETVRIPRKAQFQIRSNGMLGDSYIDVIVPPNFAPNDFAEPGELITGKRTGGLDELTTKGSQMIDTLNTDILRKLSEELDEIKQATASINQQLLSKQNLNNLQDTLANLKSATADFSKASKDLDLVVTKSQEAVDSAKLTLKTVDGAAGDLRLGIGDFRKVADSAHSLLNKANAGDGTLGMLLADKQTAENLRALIANLRRSGVLFYKDHPTTVAEVPATPTPRPKRH</sequence>
<reference evidence="2 3" key="1">
    <citation type="journal article" date="2011" name="J. Bacteriol.">
        <title>Genome sequence of Chthoniobacter flavus Ellin428, an aerobic heterotrophic soil bacterium.</title>
        <authorList>
            <person name="Kant R."/>
            <person name="van Passel M.W."/>
            <person name="Palva A."/>
            <person name="Lucas S."/>
            <person name="Lapidus A."/>
            <person name="Glavina Del Rio T."/>
            <person name="Dalin E."/>
            <person name="Tice H."/>
            <person name="Bruce D."/>
            <person name="Goodwin L."/>
            <person name="Pitluck S."/>
            <person name="Larimer F.W."/>
            <person name="Land M.L."/>
            <person name="Hauser L."/>
            <person name="Sangwan P."/>
            <person name="de Vos W.M."/>
            <person name="Janssen P.H."/>
            <person name="Smidt H."/>
        </authorList>
    </citation>
    <scope>NUCLEOTIDE SEQUENCE [LARGE SCALE GENOMIC DNA]</scope>
    <source>
        <strain evidence="2 3">Ellin428</strain>
    </source>
</reference>
<dbReference type="InterPro" id="IPR003399">
    <property type="entry name" value="Mce/MlaD"/>
</dbReference>
<organism evidence="2 3">
    <name type="scientific">Chthoniobacter flavus Ellin428</name>
    <dbReference type="NCBI Taxonomy" id="497964"/>
    <lineage>
        <taxon>Bacteria</taxon>
        <taxon>Pseudomonadati</taxon>
        <taxon>Verrucomicrobiota</taxon>
        <taxon>Spartobacteria</taxon>
        <taxon>Chthoniobacterales</taxon>
        <taxon>Chthoniobacteraceae</taxon>
        <taxon>Chthoniobacter</taxon>
    </lineage>
</organism>
<name>B4CTT9_9BACT</name>
<dbReference type="STRING" id="497964.CfE428DRAFT_0102"/>
<dbReference type="PANTHER" id="PTHR33371">
    <property type="entry name" value="INTERMEMBRANE PHOSPHOLIPID TRANSPORT SYSTEM BINDING PROTEIN MLAD-RELATED"/>
    <property type="match status" value="1"/>
</dbReference>
<comment type="caution">
    <text evidence="2">The sequence shown here is derived from an EMBL/GenBank/DDBJ whole genome shotgun (WGS) entry which is preliminary data.</text>
</comment>
<gene>
    <name evidence="2" type="ORF">CfE428DRAFT_0102</name>
</gene>
<keyword evidence="3" id="KW-1185">Reference proteome</keyword>
<feature type="domain" description="Mce/MlaD" evidence="1">
    <location>
        <begin position="41"/>
        <end position="116"/>
    </location>
</feature>
<proteinExistence type="predicted"/>
<dbReference type="PANTHER" id="PTHR33371:SF4">
    <property type="entry name" value="INTERMEMBRANE PHOSPHOLIPID TRANSPORT SYSTEM BINDING PROTEIN MLAD"/>
    <property type="match status" value="1"/>
</dbReference>
<dbReference type="Pfam" id="PF02470">
    <property type="entry name" value="MlaD"/>
    <property type="match status" value="1"/>
</dbReference>
<evidence type="ECO:0000313" key="3">
    <source>
        <dbReference type="Proteomes" id="UP000005824"/>
    </source>
</evidence>
<dbReference type="InterPro" id="IPR052336">
    <property type="entry name" value="MlaD_Phospholipid_Transporter"/>
</dbReference>
<evidence type="ECO:0000259" key="1">
    <source>
        <dbReference type="Pfam" id="PF02470"/>
    </source>
</evidence>
<dbReference type="AlphaFoldDB" id="B4CTT9"/>
<dbReference type="Proteomes" id="UP000005824">
    <property type="component" value="Unassembled WGS sequence"/>
</dbReference>
<dbReference type="eggNOG" id="COG1463">
    <property type="taxonomic scope" value="Bacteria"/>
</dbReference>
<dbReference type="RefSeq" id="WP_006977429.1">
    <property type="nucleotide sequence ID" value="NZ_ABVL01000001.1"/>
</dbReference>